<dbReference type="HOGENOM" id="CLU_1213985_0_0_6"/>
<reference evidence="3" key="1">
    <citation type="journal article" date="2013" name="Microb. Biotechnol.">
        <title>Metabolic potential of the organic-solvent tolerant Pseudomonas putida DOT-T1E deduced from its annotated genome.</title>
        <authorList>
            <person name="Udaondo Z."/>
            <person name="Molina L."/>
            <person name="Daniels C."/>
            <person name="Gomez M.J."/>
            <person name="Molina-Henares M.A."/>
            <person name="Matilla M.A."/>
            <person name="Roca A."/>
            <person name="Fernandez M."/>
            <person name="Duque E."/>
            <person name="Segura A."/>
            <person name="Ramos J.L."/>
        </authorList>
    </citation>
    <scope>NUCLEOTIDE SEQUENCE [LARGE SCALE GENOMIC DNA]</scope>
    <source>
        <strain evidence="3">DOT-T1E</strain>
    </source>
</reference>
<dbReference type="AlphaFoldDB" id="I7CA86"/>
<dbReference type="RefSeq" id="WP_014860565.1">
    <property type="nucleotide sequence ID" value="NC_018220.1"/>
</dbReference>
<evidence type="ECO:0000313" key="3">
    <source>
        <dbReference type="Proteomes" id="UP000006503"/>
    </source>
</evidence>
<sequence>MKRLLSKLKELITSKANNTQVPEPEIEDDDDFGDVVNNNVGILMSKDKEVFDIDEMIYYSTKIDLNRHNANTFEKKFYNLLFDSELMNIRFIIAAKHDEIKEATHEHDIMLAETIHHQATCIFEREKAKFVLYSMENFKDESFLMIKSMKAKNIIANSMEDIDLYFTNEWQTRKNKSYPTVVAKLKLVEVAIFDEYKKLKIIPDTPPEDDFLSDSEDESSSKSSLNFK</sequence>
<gene>
    <name evidence="2" type="ordered locus">T1E_2900</name>
</gene>
<evidence type="ECO:0000313" key="2">
    <source>
        <dbReference type="EMBL" id="AFO48739.1"/>
    </source>
</evidence>
<dbReference type="EMBL" id="CP003734">
    <property type="protein sequence ID" value="AFO48739.1"/>
    <property type="molecule type" value="Genomic_DNA"/>
</dbReference>
<proteinExistence type="predicted"/>
<feature type="region of interest" description="Disordered" evidence="1">
    <location>
        <begin position="203"/>
        <end position="228"/>
    </location>
</feature>
<dbReference type="KEGG" id="ppx:T1E_2900"/>
<organism evidence="2 3">
    <name type="scientific">Pseudomonas putida (strain DOT-T1E)</name>
    <dbReference type="NCBI Taxonomy" id="1196325"/>
    <lineage>
        <taxon>Bacteria</taxon>
        <taxon>Pseudomonadati</taxon>
        <taxon>Pseudomonadota</taxon>
        <taxon>Gammaproteobacteria</taxon>
        <taxon>Pseudomonadales</taxon>
        <taxon>Pseudomonadaceae</taxon>
        <taxon>Pseudomonas</taxon>
    </lineage>
</organism>
<feature type="compositionally biased region" description="Acidic residues" evidence="1">
    <location>
        <begin position="206"/>
        <end position="218"/>
    </location>
</feature>
<accession>I7CA86</accession>
<evidence type="ECO:0000256" key="1">
    <source>
        <dbReference type="SAM" id="MobiDB-lite"/>
    </source>
</evidence>
<name>I7CA86_PSEPT</name>
<protein>
    <submittedName>
        <fullName evidence="2">Uncharacterized protein</fullName>
    </submittedName>
</protein>
<dbReference type="Proteomes" id="UP000006503">
    <property type="component" value="Chromosome"/>
</dbReference>